<reference evidence="3" key="1">
    <citation type="submission" date="2023-03" db="EMBL/GenBank/DDBJ databases">
        <title>Borrelidin-producing and root-colonizing Streptomyces rochei is a potent biopesticide for soil-borne oomycete-caused plant diseases.</title>
        <authorList>
            <person name="Zhou D."/>
            <person name="Wang X."/>
            <person name="Navarro-Munoz J.C."/>
            <person name="Li W."/>
            <person name="Li J."/>
            <person name="Jiu M."/>
            <person name="Deng S."/>
            <person name="Ye Y."/>
            <person name="Daly P."/>
            <person name="Wei L."/>
        </authorList>
    </citation>
    <scope>NUCLEOTIDE SEQUENCE</scope>
    <source>
        <strain evidence="3">JK1</strain>
    </source>
</reference>
<name>A0AAX3ZC88_STRRO</name>
<evidence type="ECO:0000313" key="4">
    <source>
        <dbReference type="Proteomes" id="UP001231701"/>
    </source>
</evidence>
<feature type="region of interest" description="Disordered" evidence="1">
    <location>
        <begin position="17"/>
        <end position="36"/>
    </location>
</feature>
<accession>A0AAX3ZC88</accession>
<dbReference type="EMBL" id="JBIENY010000180">
    <property type="protein sequence ID" value="MFG6295924.1"/>
    <property type="molecule type" value="Genomic_DNA"/>
</dbReference>
<evidence type="ECO:0000313" key="3">
    <source>
        <dbReference type="EMBL" id="WMC84248.1"/>
    </source>
</evidence>
<organism evidence="3 4">
    <name type="scientific">Streptomyces rochei</name>
    <name type="common">Streptomyces parvullus</name>
    <dbReference type="NCBI Taxonomy" id="1928"/>
    <lineage>
        <taxon>Bacteria</taxon>
        <taxon>Bacillati</taxon>
        <taxon>Actinomycetota</taxon>
        <taxon>Actinomycetes</taxon>
        <taxon>Kitasatosporales</taxon>
        <taxon>Streptomycetaceae</taxon>
        <taxon>Streptomyces</taxon>
        <taxon>Streptomyces rochei group</taxon>
    </lineage>
</organism>
<protein>
    <submittedName>
        <fullName evidence="3">Uncharacterized protein</fullName>
    </submittedName>
</protein>
<evidence type="ECO:0000256" key="1">
    <source>
        <dbReference type="SAM" id="MobiDB-lite"/>
    </source>
</evidence>
<dbReference type="Proteomes" id="UP001231701">
    <property type="component" value="Chromosome"/>
</dbReference>
<dbReference type="RefSeq" id="WP_019329001.1">
    <property type="nucleotide sequence ID" value="NZ_CP121271.1"/>
</dbReference>
<dbReference type="EMBL" id="CP121271">
    <property type="protein sequence ID" value="WMC84248.1"/>
    <property type="molecule type" value="Genomic_DNA"/>
</dbReference>
<dbReference type="Proteomes" id="UP001605990">
    <property type="component" value="Unassembled WGS sequence"/>
</dbReference>
<keyword evidence="5" id="KW-1185">Reference proteome</keyword>
<sequence>MVVAPNTVAAARAFASDTSGAPLPAPSPAAADDGPLKPAHEAAFYLVDG</sequence>
<dbReference type="GeneID" id="90940594"/>
<proteinExistence type="predicted"/>
<evidence type="ECO:0000313" key="5">
    <source>
        <dbReference type="Proteomes" id="UP001605990"/>
    </source>
</evidence>
<dbReference type="AlphaFoldDB" id="A0AAX3ZC88"/>
<reference evidence="2 5" key="2">
    <citation type="submission" date="2024-10" db="EMBL/GenBank/DDBJ databases">
        <title>Draft genome assembly of a novel steroid transforming actinomycete isolated from African clawed frog Xenopus laevis.</title>
        <authorList>
            <person name="Bragin E."/>
            <person name="Kollerov V."/>
            <person name="Donova M.V."/>
        </authorList>
    </citation>
    <scope>NUCLEOTIDE SEQUENCE [LARGE SCALE GENOMIC DNA]</scope>
    <source>
        <strain evidence="2 5">MTOC-St3</strain>
    </source>
</reference>
<gene>
    <name evidence="2" type="ORF">ACGU38_11205</name>
    <name evidence="3" type="ORF">P7W03_01175</name>
</gene>
<evidence type="ECO:0000313" key="2">
    <source>
        <dbReference type="EMBL" id="MFG6295924.1"/>
    </source>
</evidence>